<gene>
    <name evidence="1" type="ORF">FF100_04975</name>
</gene>
<dbReference type="EMBL" id="VDDA01000002">
    <property type="protein sequence ID" value="TNC14931.1"/>
    <property type="molecule type" value="Genomic_DNA"/>
</dbReference>
<accession>A0A5C4LN97</accession>
<dbReference type="OrthoDB" id="5465473at2"/>
<comment type="caution">
    <text evidence="1">The sequence shown here is derived from an EMBL/GenBank/DDBJ whole genome shotgun (WGS) entry which is preliminary data.</text>
</comment>
<evidence type="ECO:0000313" key="1">
    <source>
        <dbReference type="EMBL" id="TNC14931.1"/>
    </source>
</evidence>
<proteinExistence type="predicted"/>
<protein>
    <submittedName>
        <fullName evidence="1">Uncharacterized protein</fullName>
    </submittedName>
</protein>
<dbReference type="RefSeq" id="WP_139034472.1">
    <property type="nucleotide sequence ID" value="NZ_VDDA01000002.1"/>
</dbReference>
<evidence type="ECO:0000313" key="2">
    <source>
        <dbReference type="Proteomes" id="UP000305267"/>
    </source>
</evidence>
<organism evidence="1 2">
    <name type="scientific">Methylobacterium terricola</name>
    <dbReference type="NCBI Taxonomy" id="2583531"/>
    <lineage>
        <taxon>Bacteria</taxon>
        <taxon>Pseudomonadati</taxon>
        <taxon>Pseudomonadota</taxon>
        <taxon>Alphaproteobacteria</taxon>
        <taxon>Hyphomicrobiales</taxon>
        <taxon>Methylobacteriaceae</taxon>
        <taxon>Methylobacterium</taxon>
    </lineage>
</organism>
<dbReference type="AlphaFoldDB" id="A0A5C4LN97"/>
<dbReference type="InterPro" id="IPR011050">
    <property type="entry name" value="Pectin_lyase_fold/virulence"/>
</dbReference>
<dbReference type="Proteomes" id="UP000305267">
    <property type="component" value="Unassembled WGS sequence"/>
</dbReference>
<dbReference type="SUPFAM" id="SSF51126">
    <property type="entry name" value="Pectin lyase-like"/>
    <property type="match status" value="1"/>
</dbReference>
<reference evidence="1 2" key="1">
    <citation type="submission" date="2019-06" db="EMBL/GenBank/DDBJ databases">
        <title>Genome of Methylobacterium sp. 17Sr1-39.</title>
        <authorList>
            <person name="Seo T."/>
        </authorList>
    </citation>
    <scope>NUCLEOTIDE SEQUENCE [LARGE SCALE GENOMIC DNA]</scope>
    <source>
        <strain evidence="1 2">17Sr1-39</strain>
    </source>
</reference>
<sequence length="433" mass="44495">MKADFNARWAEAPATLRREPSALELAGGFPCGPLDLPLWNELTYRLTQVYGELATVVRQSGQTPNQSNLGQVWQAILSVLPASVGLWHVGTTTRSGSTLTVASVTPPITAEADFLPCLIRVPSGVVAGDTLSISGLSGLLKRNDGSPIQTGDVPPDGEMLVNRHGSEWRLVGFGRTEVIIPRDSPTFYVRTDGSDGNDGSENSPTKAFRTLGALLNKAVSQYAFSQLNVRMGIPGTYESPGAIPVAAGKISIYGDQANQAGYVIQGAGSPGRGSIQAATSVDLIGLTVSNTGNQSHTLVATNGAQVACLNVDLRSLATTTGFHAYGSGGRVVFQTGCSIGGNAAAALWGEAGGEAAINPSTSLAVVGNPNFSTAFAVAIATGRVTALSGSSVAGSSTGNRYNAQSYGIINTNGGGPNFFPGDQAGFVSNALYL</sequence>
<name>A0A5C4LN97_9HYPH</name>
<keyword evidence="2" id="KW-1185">Reference proteome</keyword>